<sequence length="179" mass="19709">MRFGIDKLTFIMIVVIAHFEDCNTNFQVPSQHFSINRDRRYVSGTAVIKSINTYSIISCASLCAISTTCCSASYSKETMICILSGVCVAETEPIDGVIVMTKTHQHGQTEATPVTEAQGGDPTDCNTMVHGYLPYPNDCSSFIHCANSIAYKKDCPEGLHWNKINLYCDFPETAGCSRK</sequence>
<organism evidence="3 4">
    <name type="scientific">Mytilus edulis</name>
    <name type="common">Blue mussel</name>
    <dbReference type="NCBI Taxonomy" id="6550"/>
    <lineage>
        <taxon>Eukaryota</taxon>
        <taxon>Metazoa</taxon>
        <taxon>Spiralia</taxon>
        <taxon>Lophotrochozoa</taxon>
        <taxon>Mollusca</taxon>
        <taxon>Bivalvia</taxon>
        <taxon>Autobranchia</taxon>
        <taxon>Pteriomorphia</taxon>
        <taxon>Mytilida</taxon>
        <taxon>Mytiloidea</taxon>
        <taxon>Mytilidae</taxon>
        <taxon>Mytilinae</taxon>
        <taxon>Mytilus</taxon>
    </lineage>
</organism>
<evidence type="ECO:0008006" key="5">
    <source>
        <dbReference type="Google" id="ProtNLM"/>
    </source>
</evidence>
<evidence type="ECO:0000313" key="3">
    <source>
        <dbReference type="EMBL" id="CAG2242240.1"/>
    </source>
</evidence>
<dbReference type="Proteomes" id="UP000683360">
    <property type="component" value="Unassembled WGS sequence"/>
</dbReference>
<dbReference type="SUPFAM" id="SSF57625">
    <property type="entry name" value="Invertebrate chitin-binding proteins"/>
    <property type="match status" value="1"/>
</dbReference>
<proteinExistence type="predicted"/>
<dbReference type="PROSITE" id="PS50948">
    <property type="entry name" value="PAN"/>
    <property type="match status" value="1"/>
</dbReference>
<feature type="domain" description="Apple" evidence="2">
    <location>
        <begin position="22"/>
        <end position="104"/>
    </location>
</feature>
<dbReference type="InterPro" id="IPR036508">
    <property type="entry name" value="Chitin-bd_dom_sf"/>
</dbReference>
<evidence type="ECO:0000313" key="4">
    <source>
        <dbReference type="Proteomes" id="UP000683360"/>
    </source>
</evidence>
<dbReference type="Gene3D" id="2.170.140.10">
    <property type="entry name" value="Chitin binding domain"/>
    <property type="match status" value="1"/>
</dbReference>
<name>A0A8S3UM27_MYTED</name>
<dbReference type="SUPFAM" id="SSF57414">
    <property type="entry name" value="Hairpin loop containing domain-like"/>
    <property type="match status" value="1"/>
</dbReference>
<dbReference type="SMART" id="SM00494">
    <property type="entry name" value="ChtBD2"/>
    <property type="match status" value="1"/>
</dbReference>
<gene>
    <name evidence="3" type="ORF">MEDL_54434</name>
</gene>
<dbReference type="InterPro" id="IPR002557">
    <property type="entry name" value="Chitin-bd_dom"/>
</dbReference>
<dbReference type="OrthoDB" id="6077966at2759"/>
<dbReference type="GO" id="GO:0005576">
    <property type="term" value="C:extracellular region"/>
    <property type="evidence" value="ECO:0007669"/>
    <property type="project" value="InterPro"/>
</dbReference>
<dbReference type="GO" id="GO:0008061">
    <property type="term" value="F:chitin binding"/>
    <property type="evidence" value="ECO:0007669"/>
    <property type="project" value="InterPro"/>
</dbReference>
<dbReference type="Pfam" id="PF01607">
    <property type="entry name" value="CBM_14"/>
    <property type="match status" value="1"/>
</dbReference>
<feature type="domain" description="Chitin-binding type-2" evidence="1">
    <location>
        <begin position="122"/>
        <end position="178"/>
    </location>
</feature>
<evidence type="ECO:0000259" key="1">
    <source>
        <dbReference type="PROSITE" id="PS50940"/>
    </source>
</evidence>
<dbReference type="EMBL" id="CAJPWZ010002639">
    <property type="protein sequence ID" value="CAG2242240.1"/>
    <property type="molecule type" value="Genomic_DNA"/>
</dbReference>
<accession>A0A8S3UM27</accession>
<dbReference type="AlphaFoldDB" id="A0A8S3UM27"/>
<dbReference type="InterPro" id="IPR003609">
    <property type="entry name" value="Pan_app"/>
</dbReference>
<comment type="caution">
    <text evidence="3">The sequence shown here is derived from an EMBL/GenBank/DDBJ whole genome shotgun (WGS) entry which is preliminary data.</text>
</comment>
<protein>
    <recommendedName>
        <fullName evidence="5">Chitin-binding type-2 domain-containing protein</fullName>
    </recommendedName>
</protein>
<evidence type="ECO:0000259" key="2">
    <source>
        <dbReference type="PROSITE" id="PS50948"/>
    </source>
</evidence>
<keyword evidence="4" id="KW-1185">Reference proteome</keyword>
<dbReference type="PROSITE" id="PS50940">
    <property type="entry name" value="CHIT_BIND_II"/>
    <property type="match status" value="1"/>
</dbReference>
<reference evidence="3" key="1">
    <citation type="submission" date="2021-03" db="EMBL/GenBank/DDBJ databases">
        <authorList>
            <person name="Bekaert M."/>
        </authorList>
    </citation>
    <scope>NUCLEOTIDE SEQUENCE</scope>
</reference>